<proteinExistence type="predicted"/>
<evidence type="ECO:0000259" key="1">
    <source>
        <dbReference type="Pfam" id="PF00534"/>
    </source>
</evidence>
<dbReference type="InterPro" id="IPR001296">
    <property type="entry name" value="Glyco_trans_1"/>
</dbReference>
<dbReference type="Gene3D" id="3.40.50.2000">
    <property type="entry name" value="Glycogen Phosphorylase B"/>
    <property type="match status" value="2"/>
</dbReference>
<dbReference type="GO" id="GO:0016757">
    <property type="term" value="F:glycosyltransferase activity"/>
    <property type="evidence" value="ECO:0007669"/>
    <property type="project" value="InterPro"/>
</dbReference>
<dbReference type="RefSeq" id="WP_164680647.1">
    <property type="nucleotide sequence ID" value="NZ_CP049057.1"/>
</dbReference>
<dbReference type="EMBL" id="CP049057">
    <property type="protein sequence ID" value="QIE60636.1"/>
    <property type="molecule type" value="Genomic_DNA"/>
</dbReference>
<name>A0A6G6GPX7_9FLAO</name>
<feature type="domain" description="Glycosyltransferase subfamily 4-like N-terminal" evidence="2">
    <location>
        <begin position="15"/>
        <end position="168"/>
    </location>
</feature>
<dbReference type="Proteomes" id="UP000505306">
    <property type="component" value="Chromosome"/>
</dbReference>
<dbReference type="AlphaFoldDB" id="A0A6G6GPX7"/>
<dbReference type="SUPFAM" id="SSF53756">
    <property type="entry name" value="UDP-Glycosyltransferase/glycogen phosphorylase"/>
    <property type="match status" value="1"/>
</dbReference>
<dbReference type="CDD" id="cd03801">
    <property type="entry name" value="GT4_PimA-like"/>
    <property type="match status" value="1"/>
</dbReference>
<dbReference type="InterPro" id="IPR028098">
    <property type="entry name" value="Glyco_trans_4-like_N"/>
</dbReference>
<dbReference type="InterPro" id="IPR050194">
    <property type="entry name" value="Glycosyltransferase_grp1"/>
</dbReference>
<keyword evidence="3" id="KW-0808">Transferase</keyword>
<accession>A0A6G6GPX7</accession>
<keyword evidence="4" id="KW-1185">Reference proteome</keyword>
<reference evidence="3 4" key="1">
    <citation type="submission" date="2020-02" db="EMBL/GenBank/DDBJ databases">
        <title>Complete genome sequence of Flavobacteriaceae bacterium.</title>
        <authorList>
            <person name="Kim S.-J."/>
            <person name="Kim Y.-S."/>
            <person name="Kim K.-H."/>
        </authorList>
    </citation>
    <scope>NUCLEOTIDE SEQUENCE [LARGE SCALE GENOMIC DNA]</scope>
    <source>
        <strain evidence="3 4">RR4-40</strain>
    </source>
</reference>
<gene>
    <name evidence="3" type="ORF">G5B37_14005</name>
</gene>
<protein>
    <submittedName>
        <fullName evidence="3">Glycosyltransferase family 4 protein</fullName>
    </submittedName>
</protein>
<evidence type="ECO:0000313" key="4">
    <source>
        <dbReference type="Proteomes" id="UP000505306"/>
    </source>
</evidence>
<sequence>MTNLLLITSEFPPQPGGIGNHAHNLANALLPHNFSVTVLADQRSKDGRKENTFDTAQKYNTVRVQRRSLLLLTYLQRIMKAINLAKKNDVVIVSGKFSLWIAGLLRFFFSKQIVAVIHGSEVAIPPSFKKRFTKWCLQRCSNVVAVSNYTKSLVHDWNLKSVVVIPNGFLIDASNEIYNTSVTPIRLITVGNVTQRKGQHNVIKALPLLLERFPKLQYEIVGIPTEKEQVETLAKKLKVQSAVVFRGKVSEEEKIHLLTNATIFVMLSETTATGDVEGFGIAILEANALGVPAIGAKGCGIEDAILDGVSGILVDAHQPEQMLQAVSSILENYNTYSVACKKWSEKFSWEKISTRYKEVLTS</sequence>
<dbReference type="KEGG" id="mgel:G5B37_14005"/>
<evidence type="ECO:0000259" key="2">
    <source>
        <dbReference type="Pfam" id="PF13439"/>
    </source>
</evidence>
<organism evidence="3 4">
    <name type="scientific">Rasiella rasia</name>
    <dbReference type="NCBI Taxonomy" id="2744027"/>
    <lineage>
        <taxon>Bacteria</taxon>
        <taxon>Pseudomonadati</taxon>
        <taxon>Bacteroidota</taxon>
        <taxon>Flavobacteriia</taxon>
        <taxon>Flavobacteriales</taxon>
        <taxon>Flavobacteriaceae</taxon>
        <taxon>Rasiella</taxon>
    </lineage>
</organism>
<dbReference type="Pfam" id="PF00534">
    <property type="entry name" value="Glycos_transf_1"/>
    <property type="match status" value="1"/>
</dbReference>
<dbReference type="Pfam" id="PF13439">
    <property type="entry name" value="Glyco_transf_4"/>
    <property type="match status" value="1"/>
</dbReference>
<feature type="domain" description="Glycosyl transferase family 1" evidence="1">
    <location>
        <begin position="179"/>
        <end position="336"/>
    </location>
</feature>
<dbReference type="PANTHER" id="PTHR45947">
    <property type="entry name" value="SULFOQUINOVOSYL TRANSFERASE SQD2"/>
    <property type="match status" value="1"/>
</dbReference>
<evidence type="ECO:0000313" key="3">
    <source>
        <dbReference type="EMBL" id="QIE60636.1"/>
    </source>
</evidence>
<dbReference type="PANTHER" id="PTHR45947:SF14">
    <property type="entry name" value="SLL1723 PROTEIN"/>
    <property type="match status" value="1"/>
</dbReference>